<evidence type="ECO:0000256" key="1">
    <source>
        <dbReference type="ARBA" id="ARBA00001933"/>
    </source>
</evidence>
<dbReference type="InterPro" id="IPR021115">
    <property type="entry name" value="Pyridoxal-P_BS"/>
</dbReference>
<dbReference type="InterPro" id="IPR015422">
    <property type="entry name" value="PyrdxlP-dep_Trfase_small"/>
</dbReference>
<comment type="caution">
    <text evidence="8">The sequence shown here is derived from an EMBL/GenBank/DDBJ whole genome shotgun (WGS) entry which is preliminary data.</text>
</comment>
<keyword evidence="4 6" id="KW-0663">Pyridoxal phosphate</keyword>
<comment type="cofactor">
    <cofactor evidence="1 6 7">
        <name>pyridoxal 5'-phosphate</name>
        <dbReference type="ChEBI" id="CHEBI:597326"/>
    </cofactor>
</comment>
<accession>A0A4R5DQJ8</accession>
<dbReference type="PANTHER" id="PTHR45677:SF8">
    <property type="entry name" value="CYSTEINE SULFINIC ACID DECARBOXYLASE"/>
    <property type="match status" value="1"/>
</dbReference>
<dbReference type="AlphaFoldDB" id="A0A4R5DQJ8"/>
<reference evidence="8 9" key="1">
    <citation type="submission" date="2019-03" db="EMBL/GenBank/DDBJ databases">
        <title>Draft genome sequences of novel Actinobacteria.</title>
        <authorList>
            <person name="Sahin N."/>
            <person name="Ay H."/>
            <person name="Saygin H."/>
        </authorList>
    </citation>
    <scope>NUCLEOTIDE SEQUENCE [LARGE SCALE GENOMIC DNA]</scope>
    <source>
        <strain evidence="8 9">5K138</strain>
    </source>
</reference>
<comment type="similarity">
    <text evidence="2 7">Belongs to the group II decarboxylase family.</text>
</comment>
<dbReference type="PANTHER" id="PTHR45677">
    <property type="entry name" value="GLUTAMATE DECARBOXYLASE-RELATED"/>
    <property type="match status" value="1"/>
</dbReference>
<dbReference type="Pfam" id="PF00282">
    <property type="entry name" value="Pyridoxal_deC"/>
    <property type="match status" value="1"/>
</dbReference>
<evidence type="ECO:0000256" key="4">
    <source>
        <dbReference type="ARBA" id="ARBA00022898"/>
    </source>
</evidence>
<dbReference type="InterPro" id="IPR015424">
    <property type="entry name" value="PyrdxlP-dep_Trfase"/>
</dbReference>
<keyword evidence="8" id="KW-0032">Aminotransferase</keyword>
<dbReference type="GO" id="GO:0008483">
    <property type="term" value="F:transaminase activity"/>
    <property type="evidence" value="ECO:0007669"/>
    <property type="project" value="UniProtKB-KW"/>
</dbReference>
<evidence type="ECO:0000256" key="5">
    <source>
        <dbReference type="ARBA" id="ARBA00023239"/>
    </source>
</evidence>
<dbReference type="GO" id="GO:0005737">
    <property type="term" value="C:cytoplasm"/>
    <property type="evidence" value="ECO:0007669"/>
    <property type="project" value="TreeGrafter"/>
</dbReference>
<keyword evidence="9" id="KW-1185">Reference proteome</keyword>
<evidence type="ECO:0000256" key="7">
    <source>
        <dbReference type="RuleBase" id="RU000382"/>
    </source>
</evidence>
<keyword evidence="3" id="KW-0210">Decarboxylase</keyword>
<name>A0A4R5DQJ8_9ACTN</name>
<organism evidence="8 9">
    <name type="scientific">Jiangella asiatica</name>
    <dbReference type="NCBI Taxonomy" id="2530372"/>
    <lineage>
        <taxon>Bacteria</taxon>
        <taxon>Bacillati</taxon>
        <taxon>Actinomycetota</taxon>
        <taxon>Actinomycetes</taxon>
        <taxon>Jiangellales</taxon>
        <taxon>Jiangellaceae</taxon>
        <taxon>Jiangella</taxon>
    </lineage>
</organism>
<dbReference type="Proteomes" id="UP000294739">
    <property type="component" value="Unassembled WGS sequence"/>
</dbReference>
<dbReference type="GO" id="GO:0030170">
    <property type="term" value="F:pyridoxal phosphate binding"/>
    <property type="evidence" value="ECO:0007669"/>
    <property type="project" value="InterPro"/>
</dbReference>
<evidence type="ECO:0000256" key="6">
    <source>
        <dbReference type="PIRSR" id="PIRSR602129-50"/>
    </source>
</evidence>
<dbReference type="EMBL" id="SMKZ01000006">
    <property type="protein sequence ID" value="TDE13073.1"/>
    <property type="molecule type" value="Genomic_DNA"/>
</dbReference>
<dbReference type="InterPro" id="IPR015421">
    <property type="entry name" value="PyrdxlP-dep_Trfase_major"/>
</dbReference>
<keyword evidence="8" id="KW-0808">Transferase</keyword>
<evidence type="ECO:0000256" key="2">
    <source>
        <dbReference type="ARBA" id="ARBA00009533"/>
    </source>
</evidence>
<evidence type="ECO:0000256" key="3">
    <source>
        <dbReference type="ARBA" id="ARBA00022793"/>
    </source>
</evidence>
<protein>
    <submittedName>
        <fullName evidence="8">Aspartate aminotransferase family protein</fullName>
    </submittedName>
</protein>
<proteinExistence type="inferred from homology"/>
<dbReference type="Gene3D" id="3.40.640.10">
    <property type="entry name" value="Type I PLP-dependent aspartate aminotransferase-like (Major domain)"/>
    <property type="match status" value="1"/>
</dbReference>
<dbReference type="SUPFAM" id="SSF53383">
    <property type="entry name" value="PLP-dependent transferases"/>
    <property type="match status" value="1"/>
</dbReference>
<dbReference type="GO" id="GO:0004058">
    <property type="term" value="F:aromatic-L-amino-acid decarboxylase activity"/>
    <property type="evidence" value="ECO:0007669"/>
    <property type="project" value="UniProtKB-ARBA"/>
</dbReference>
<feature type="modified residue" description="N6-(pyridoxal phosphate)lysine" evidence="6">
    <location>
        <position position="306"/>
    </location>
</feature>
<evidence type="ECO:0000313" key="9">
    <source>
        <dbReference type="Proteomes" id="UP000294739"/>
    </source>
</evidence>
<dbReference type="PROSITE" id="PS00392">
    <property type="entry name" value="DDC_GAD_HDC_YDC"/>
    <property type="match status" value="1"/>
</dbReference>
<keyword evidence="5 7" id="KW-0456">Lyase</keyword>
<dbReference type="GO" id="GO:0006520">
    <property type="term" value="P:amino acid metabolic process"/>
    <property type="evidence" value="ECO:0007669"/>
    <property type="project" value="InterPro"/>
</dbReference>
<sequence>MTGPDTPLFLDGSTASHDALRAAVAAVLEALTSTDHRAPFPSQSPAQLRELATGIEPLPDDAEELGDVLADVEDRILANGARVTDPSCAAHLHPPTLLTATATELAVAATNQSMDSFDQAPAATYLEDRLVSRLAALAGLPATASGVLTAGGTASNLLGLLLARDHAGGGANVDGLPPAAARWRILASMAAHVSVRQAAAVLGLGRDAVIAVATDDAGRMDVAALDRCLDGLRQTGAVPIAVVGTAGTTDTGAIDPLDALADRAAAAGAWFHVDAAVGSALLLSDRLRPRLAGLERADSVTADLHKLWWQPIGASALLVRDGETLGSVREPADYLNRTDDGDVLNLVDRSLDTSRRFDALKIVVSLRATGRRRLAELVEHLVDLTAAVGAAVGGRAELELLAPPQTVMVLFRCRPAGLDDALLDGVNVDVQRRLLASGRAVVGRTRHRGRVALKLTLTNPLTTLADVATLLDTVVATAVDVARTTKERAA</sequence>
<dbReference type="InterPro" id="IPR002129">
    <property type="entry name" value="PyrdxlP-dep_de-COase"/>
</dbReference>
<dbReference type="OrthoDB" id="3335676at2"/>
<evidence type="ECO:0000313" key="8">
    <source>
        <dbReference type="EMBL" id="TDE13073.1"/>
    </source>
</evidence>
<dbReference type="RefSeq" id="WP_131892653.1">
    <property type="nucleotide sequence ID" value="NZ_SMKZ01000006.1"/>
</dbReference>
<gene>
    <name evidence="8" type="ORF">E1269_06685</name>
</gene>
<dbReference type="GO" id="GO:0019752">
    <property type="term" value="P:carboxylic acid metabolic process"/>
    <property type="evidence" value="ECO:0007669"/>
    <property type="project" value="InterPro"/>
</dbReference>
<dbReference type="InParanoid" id="A0A4R5DQJ8"/>
<dbReference type="PRINTS" id="PR00800">
    <property type="entry name" value="YHDCRBOXLASE"/>
</dbReference>
<dbReference type="Gene3D" id="3.90.1150.10">
    <property type="entry name" value="Aspartate Aminotransferase, domain 1"/>
    <property type="match status" value="1"/>
</dbReference>
<dbReference type="InterPro" id="IPR010977">
    <property type="entry name" value="Aromatic_deC"/>
</dbReference>